<dbReference type="Pfam" id="PF13385">
    <property type="entry name" value="Laminin_G_3"/>
    <property type="match status" value="2"/>
</dbReference>
<feature type="compositionally biased region" description="Low complexity" evidence="3">
    <location>
        <begin position="312"/>
        <end position="389"/>
    </location>
</feature>
<protein>
    <submittedName>
        <fullName evidence="6">Laminin G sub domain 2</fullName>
    </submittedName>
</protein>
<dbReference type="Gene3D" id="2.60.120.200">
    <property type="match status" value="2"/>
</dbReference>
<evidence type="ECO:0000256" key="2">
    <source>
        <dbReference type="ARBA" id="ARBA00023157"/>
    </source>
</evidence>
<organism evidence="6 7">
    <name type="scientific">Roseiflexus castenholzii (strain DSM 13941 / HLO8)</name>
    <dbReference type="NCBI Taxonomy" id="383372"/>
    <lineage>
        <taxon>Bacteria</taxon>
        <taxon>Bacillati</taxon>
        <taxon>Chloroflexota</taxon>
        <taxon>Chloroflexia</taxon>
        <taxon>Chloroflexales</taxon>
        <taxon>Roseiflexineae</taxon>
        <taxon>Roseiflexaceae</taxon>
        <taxon>Roseiflexus</taxon>
    </lineage>
</organism>
<feature type="domain" description="Laminin G" evidence="4">
    <location>
        <begin position="604"/>
        <end position="726"/>
    </location>
</feature>
<dbReference type="InterPro" id="IPR001791">
    <property type="entry name" value="Laminin_G"/>
</dbReference>
<dbReference type="CDD" id="cd00110">
    <property type="entry name" value="LamG"/>
    <property type="match status" value="1"/>
</dbReference>
<evidence type="ECO:0000256" key="3">
    <source>
        <dbReference type="SAM" id="MobiDB-lite"/>
    </source>
</evidence>
<feature type="domain" description="LamG-like jellyroll fold" evidence="5">
    <location>
        <begin position="604"/>
        <end position="731"/>
    </location>
</feature>
<dbReference type="AlphaFoldDB" id="A7NFV3"/>
<dbReference type="InterPro" id="IPR013320">
    <property type="entry name" value="ConA-like_dom_sf"/>
</dbReference>
<keyword evidence="2" id="KW-1015">Disulfide bond</keyword>
<accession>A7NFV3</accession>
<feature type="compositionally biased region" description="Low complexity" evidence="3">
    <location>
        <begin position="562"/>
        <end position="580"/>
    </location>
</feature>
<dbReference type="PRINTS" id="PR01217">
    <property type="entry name" value="PRICHEXTENSN"/>
</dbReference>
<dbReference type="SUPFAM" id="SSF49899">
    <property type="entry name" value="Concanavalin A-like lectins/glucanases"/>
    <property type="match status" value="2"/>
</dbReference>
<evidence type="ECO:0000313" key="6">
    <source>
        <dbReference type="EMBL" id="ABU56334.1"/>
    </source>
</evidence>
<feature type="region of interest" description="Disordered" evidence="3">
    <location>
        <begin position="547"/>
        <end position="580"/>
    </location>
</feature>
<gene>
    <name evidence="6" type="ordered locus">Rcas_0201</name>
</gene>
<dbReference type="Proteomes" id="UP000000263">
    <property type="component" value="Chromosome"/>
</dbReference>
<reference evidence="6 7" key="1">
    <citation type="submission" date="2007-08" db="EMBL/GenBank/DDBJ databases">
        <title>Complete sequence of Roseiflexus castenholzii DSM 13941.</title>
        <authorList>
            <consortium name="US DOE Joint Genome Institute"/>
            <person name="Copeland A."/>
            <person name="Lucas S."/>
            <person name="Lapidus A."/>
            <person name="Barry K."/>
            <person name="Glavina del Rio T."/>
            <person name="Dalin E."/>
            <person name="Tice H."/>
            <person name="Pitluck S."/>
            <person name="Thompson L.S."/>
            <person name="Brettin T."/>
            <person name="Bruce D."/>
            <person name="Detter J.C."/>
            <person name="Han C."/>
            <person name="Tapia R."/>
            <person name="Schmutz J."/>
            <person name="Larimer F."/>
            <person name="Land M."/>
            <person name="Hauser L."/>
            <person name="Kyrpides N."/>
            <person name="Mikhailova N."/>
            <person name="Bryant D.A."/>
            <person name="Hanada S."/>
            <person name="Tsukatani Y."/>
            <person name="Richardson P."/>
        </authorList>
    </citation>
    <scope>NUCLEOTIDE SEQUENCE [LARGE SCALE GENOMIC DNA]</scope>
    <source>
        <strain evidence="7">DSM 13941 / HLO8</strain>
    </source>
</reference>
<dbReference type="RefSeq" id="WP_011997739.1">
    <property type="nucleotide sequence ID" value="NC_009767.1"/>
</dbReference>
<name>A7NFV3_ROSCS</name>
<dbReference type="Gene3D" id="2.60.120.260">
    <property type="entry name" value="Galactose-binding domain-like"/>
    <property type="match status" value="1"/>
</dbReference>
<evidence type="ECO:0000259" key="5">
    <source>
        <dbReference type="SMART" id="SM00560"/>
    </source>
</evidence>
<evidence type="ECO:0000313" key="7">
    <source>
        <dbReference type="Proteomes" id="UP000000263"/>
    </source>
</evidence>
<dbReference type="SMART" id="SM00560">
    <property type="entry name" value="LamGL"/>
    <property type="match status" value="1"/>
</dbReference>
<dbReference type="EMBL" id="CP000804">
    <property type="protein sequence ID" value="ABU56334.1"/>
    <property type="molecule type" value="Genomic_DNA"/>
</dbReference>
<dbReference type="eggNOG" id="COG0810">
    <property type="taxonomic scope" value="Bacteria"/>
</dbReference>
<evidence type="ECO:0000256" key="1">
    <source>
        <dbReference type="ARBA" id="ARBA00022729"/>
    </source>
</evidence>
<dbReference type="SMART" id="SM00282">
    <property type="entry name" value="LamG"/>
    <property type="match status" value="2"/>
</dbReference>
<dbReference type="KEGG" id="rca:Rcas_0201"/>
<feature type="domain" description="Laminin G" evidence="4">
    <location>
        <begin position="71"/>
        <end position="229"/>
    </location>
</feature>
<keyword evidence="7" id="KW-1185">Reference proteome</keyword>
<proteinExistence type="predicted"/>
<sequence>MGSTWQNQRSGALWATLIVIVVLTALATLPPRRVEAQQGYSLRFYGTGARDVDRVKIPLDAPPRPADIGETDFTFEFWMRALPGANTSGPCVAGQDSWINGNVTFDRDIFGTGDYGDYGISIYGGRIAFGVATSSASQTICGATNVADGQWHHIAVTRRFNDGQLTIFVDGALDAQATGPVGTISYRDGRTAQWPNEPYLVIGAEKHDYDRAAYPSFNGWIDEVRLSQALRYTAPFSRPTQPFVPDTLTVALYHFDEGAGVVVNDTSGVVGGPTNGTLFVDPLSGGPVWSTETPPWTGVDPPTDTPAPPTGTPTALPTGTPTATAVPPTATNTPVAPTATNTPVAPTATNTPVAPTATNTPVAPTATNTPVAPTATNTPVAPTATPTPTSDGPAVNLLQNGGFELDANGDTRPDDWTTNARVIRSAAVVRSGSYAMRHYATDNANYTISQTITGVTAGTNYVLLGYVNIPPSGDAFTFRIRVRWLRSDNTIIRTDTPRSFTNSTGGVWEMARGVYAAPTGAVRARVEMNVSSLNATVYADDVAFGPASGGGSTPTNTPAPPTATNLPASPTATPTPSSIAGANGALTFDGIDDEASNAAFSMNGRFTAEAWVRPSSANQSSIVIVTGDGSRGWSLELTDGRATLWVANSAGVWSFVRNDSVVLQANQWYHVAATYDNGTARVFVNGVAGTSGSVGTVSHMPVVRLGGMTGYGFFAGQIDDVRISRIARYTGNFTPPSAPLTADTETVALYVFDEESGQMASDVSGNGYHLMLGRNAGVDSADPQRVGSTAPGR</sequence>
<feature type="region of interest" description="Disordered" evidence="3">
    <location>
        <begin position="284"/>
        <end position="392"/>
    </location>
</feature>
<dbReference type="InterPro" id="IPR006558">
    <property type="entry name" value="LamG-like"/>
</dbReference>
<evidence type="ECO:0000259" key="4">
    <source>
        <dbReference type="SMART" id="SM00282"/>
    </source>
</evidence>
<dbReference type="STRING" id="383372.Rcas_0201"/>
<dbReference type="HOGENOM" id="CLU_008487_0_0_0"/>
<keyword evidence="1" id="KW-0732">Signal</keyword>